<protein>
    <submittedName>
        <fullName evidence="1">Uncharacterized protein</fullName>
    </submittedName>
</protein>
<organism evidence="1 2">
    <name type="scientific">Hibiscus sabdariffa</name>
    <name type="common">roselle</name>
    <dbReference type="NCBI Taxonomy" id="183260"/>
    <lineage>
        <taxon>Eukaryota</taxon>
        <taxon>Viridiplantae</taxon>
        <taxon>Streptophyta</taxon>
        <taxon>Embryophyta</taxon>
        <taxon>Tracheophyta</taxon>
        <taxon>Spermatophyta</taxon>
        <taxon>Magnoliopsida</taxon>
        <taxon>eudicotyledons</taxon>
        <taxon>Gunneridae</taxon>
        <taxon>Pentapetalae</taxon>
        <taxon>rosids</taxon>
        <taxon>malvids</taxon>
        <taxon>Malvales</taxon>
        <taxon>Malvaceae</taxon>
        <taxon>Malvoideae</taxon>
        <taxon>Hibiscus</taxon>
    </lineage>
</organism>
<evidence type="ECO:0000313" key="1">
    <source>
        <dbReference type="EMBL" id="KAK8507325.1"/>
    </source>
</evidence>
<keyword evidence="2" id="KW-1185">Reference proteome</keyword>
<reference evidence="1 2" key="1">
    <citation type="journal article" date="2024" name="G3 (Bethesda)">
        <title>Genome assembly of Hibiscus sabdariffa L. provides insights into metabolisms of medicinal natural products.</title>
        <authorList>
            <person name="Kim T."/>
        </authorList>
    </citation>
    <scope>NUCLEOTIDE SEQUENCE [LARGE SCALE GENOMIC DNA]</scope>
    <source>
        <strain evidence="1">TK-2024</strain>
        <tissue evidence="1">Old leaves</tissue>
    </source>
</reference>
<dbReference type="EMBL" id="JBBPBM010000109">
    <property type="protein sequence ID" value="KAK8507325.1"/>
    <property type="molecule type" value="Genomic_DNA"/>
</dbReference>
<name>A0ABR2BLC9_9ROSI</name>
<evidence type="ECO:0000313" key="2">
    <source>
        <dbReference type="Proteomes" id="UP001472677"/>
    </source>
</evidence>
<comment type="caution">
    <text evidence="1">The sequence shown here is derived from an EMBL/GenBank/DDBJ whole genome shotgun (WGS) entry which is preliminary data.</text>
</comment>
<sequence length="86" mass="9794">MRIFIYVLKTLTCKGDLGCICNNRKWRSDDALAAEEMAVPVVFLCELSWVFSVETREWGNGQLRCTHVVVHGDASCIREVNKVKCM</sequence>
<dbReference type="Proteomes" id="UP001472677">
    <property type="component" value="Unassembled WGS sequence"/>
</dbReference>
<proteinExistence type="predicted"/>
<gene>
    <name evidence="1" type="ORF">V6N12_008666</name>
</gene>
<accession>A0ABR2BLC9</accession>